<dbReference type="EMBL" id="KZ825966">
    <property type="protein sequence ID" value="PYH90842.1"/>
    <property type="molecule type" value="Genomic_DNA"/>
</dbReference>
<name>A0A319EIP3_9EURO</name>
<proteinExistence type="predicted"/>
<dbReference type="VEuPathDB" id="FungiDB:BO71DRAFT_401862"/>
<organism evidence="1 2">
    <name type="scientific">Aspergillus ellipticus CBS 707.79</name>
    <dbReference type="NCBI Taxonomy" id="1448320"/>
    <lineage>
        <taxon>Eukaryota</taxon>
        <taxon>Fungi</taxon>
        <taxon>Dikarya</taxon>
        <taxon>Ascomycota</taxon>
        <taxon>Pezizomycotina</taxon>
        <taxon>Eurotiomycetes</taxon>
        <taxon>Eurotiomycetidae</taxon>
        <taxon>Eurotiales</taxon>
        <taxon>Aspergillaceae</taxon>
        <taxon>Aspergillus</taxon>
        <taxon>Aspergillus subgen. Circumdati</taxon>
    </lineage>
</organism>
<evidence type="ECO:0000313" key="2">
    <source>
        <dbReference type="Proteomes" id="UP000247810"/>
    </source>
</evidence>
<evidence type="ECO:0000313" key="1">
    <source>
        <dbReference type="EMBL" id="PYH90842.1"/>
    </source>
</evidence>
<protein>
    <submittedName>
        <fullName evidence="1">Uncharacterized protein</fullName>
    </submittedName>
</protein>
<accession>A0A319EIP3</accession>
<dbReference type="Proteomes" id="UP000247810">
    <property type="component" value="Unassembled WGS sequence"/>
</dbReference>
<gene>
    <name evidence="1" type="ORF">BO71DRAFT_401862</name>
</gene>
<dbReference type="AlphaFoldDB" id="A0A319EIP3"/>
<keyword evidence="2" id="KW-1185">Reference proteome</keyword>
<sequence length="76" mass="8205">MNTDYTHHGLSPAMGLLIIDHTINSALASVACLLFPPSLPFLLDLYGHLPYLPSAPSMGLYDTVSYIQGSYLPLPS</sequence>
<reference evidence="1 2" key="1">
    <citation type="submission" date="2018-02" db="EMBL/GenBank/DDBJ databases">
        <title>The genomes of Aspergillus section Nigri reveals drivers in fungal speciation.</title>
        <authorList>
            <consortium name="DOE Joint Genome Institute"/>
            <person name="Vesth T.C."/>
            <person name="Nybo J."/>
            <person name="Theobald S."/>
            <person name="Brandl J."/>
            <person name="Frisvad J.C."/>
            <person name="Nielsen K.F."/>
            <person name="Lyhne E.K."/>
            <person name="Kogle M.E."/>
            <person name="Kuo A."/>
            <person name="Riley R."/>
            <person name="Clum A."/>
            <person name="Nolan M."/>
            <person name="Lipzen A."/>
            <person name="Salamov A."/>
            <person name="Henrissat B."/>
            <person name="Wiebenga A."/>
            <person name="De vries R.P."/>
            <person name="Grigoriev I.V."/>
            <person name="Mortensen U.H."/>
            <person name="Andersen M.R."/>
            <person name="Baker S.E."/>
        </authorList>
    </citation>
    <scope>NUCLEOTIDE SEQUENCE [LARGE SCALE GENOMIC DNA]</scope>
    <source>
        <strain evidence="1 2">CBS 707.79</strain>
    </source>
</reference>